<evidence type="ECO:0000256" key="5">
    <source>
        <dbReference type="ARBA" id="ARBA00022741"/>
    </source>
</evidence>
<dbReference type="GO" id="GO:0004385">
    <property type="term" value="F:GMP kinase activity"/>
    <property type="evidence" value="ECO:0007669"/>
    <property type="project" value="UniProtKB-UniRule"/>
</dbReference>
<dbReference type="HAMAP" id="MF_00328">
    <property type="entry name" value="Guanylate_kinase"/>
    <property type="match status" value="1"/>
</dbReference>
<comment type="caution">
    <text evidence="11">The sequence shown here is derived from an EMBL/GenBank/DDBJ whole genome shotgun (WGS) entry which is preliminary data.</text>
</comment>
<dbReference type="EC" id="2.7.4.8" evidence="2 9"/>
<dbReference type="EMBL" id="POWG01000006">
    <property type="protein sequence ID" value="PNQ99486.1"/>
    <property type="molecule type" value="Genomic_DNA"/>
</dbReference>
<comment type="catalytic activity">
    <reaction evidence="9">
        <text>GMP + ATP = GDP + ADP</text>
        <dbReference type="Rhea" id="RHEA:20780"/>
        <dbReference type="ChEBI" id="CHEBI:30616"/>
        <dbReference type="ChEBI" id="CHEBI:58115"/>
        <dbReference type="ChEBI" id="CHEBI:58189"/>
        <dbReference type="ChEBI" id="CHEBI:456216"/>
        <dbReference type="EC" id="2.7.4.8"/>
    </reaction>
</comment>
<dbReference type="Pfam" id="PF00625">
    <property type="entry name" value="Guanylate_kin"/>
    <property type="match status" value="1"/>
</dbReference>
<keyword evidence="4 9" id="KW-0808">Transferase</keyword>
<dbReference type="InterPro" id="IPR027417">
    <property type="entry name" value="P-loop_NTPase"/>
</dbReference>
<dbReference type="GO" id="GO:0005829">
    <property type="term" value="C:cytosol"/>
    <property type="evidence" value="ECO:0007669"/>
    <property type="project" value="TreeGrafter"/>
</dbReference>
<evidence type="ECO:0000256" key="7">
    <source>
        <dbReference type="ARBA" id="ARBA00022840"/>
    </source>
</evidence>
<gene>
    <name evidence="9" type="primary">gmk</name>
    <name evidence="11" type="ORF">C1S70_07980</name>
</gene>
<dbReference type="GO" id="GO:0005524">
    <property type="term" value="F:ATP binding"/>
    <property type="evidence" value="ECO:0007669"/>
    <property type="project" value="UniProtKB-UniRule"/>
</dbReference>
<dbReference type="PANTHER" id="PTHR23117:SF13">
    <property type="entry name" value="GUANYLATE KINASE"/>
    <property type="match status" value="1"/>
</dbReference>
<name>A0A2K1G400_9PROT</name>
<evidence type="ECO:0000313" key="11">
    <source>
        <dbReference type="EMBL" id="PNQ99486.1"/>
    </source>
</evidence>
<dbReference type="Gene3D" id="3.40.50.300">
    <property type="entry name" value="P-loop containing nucleotide triphosphate hydrolases"/>
    <property type="match status" value="1"/>
</dbReference>
<evidence type="ECO:0000256" key="2">
    <source>
        <dbReference type="ARBA" id="ARBA00012961"/>
    </source>
</evidence>
<dbReference type="PANTHER" id="PTHR23117">
    <property type="entry name" value="GUANYLATE KINASE-RELATED"/>
    <property type="match status" value="1"/>
</dbReference>
<dbReference type="InterPro" id="IPR020590">
    <property type="entry name" value="Guanylate_kinase_CS"/>
</dbReference>
<feature type="binding site" evidence="9">
    <location>
        <begin position="20"/>
        <end position="27"/>
    </location>
    <ligand>
        <name>ATP</name>
        <dbReference type="ChEBI" id="CHEBI:30616"/>
    </ligand>
</feature>
<feature type="domain" description="Guanylate kinase-like" evidence="10">
    <location>
        <begin position="13"/>
        <end position="192"/>
    </location>
</feature>
<keyword evidence="9" id="KW-0963">Cytoplasm</keyword>
<evidence type="ECO:0000313" key="12">
    <source>
        <dbReference type="Proteomes" id="UP000236268"/>
    </source>
</evidence>
<sequence>MPETMNTKIARRGLMLVLSSPSGAGKTTISRRLLDRDPGITLSVSVTTRPMRPGEQPGVHYYFVDMPEFDRMASQGELLEHARVFGNCYGTPRHAVETALSAGRDVLFDIDWQGMQQLAANARADLVSVFVLPPSGTELERRLHSRGQDSAEVIAQRMAKASDEISHWGEYDYVIVNNDVDESVTAVQAILRAERLRRTRQVGMPAFVESVQAAL</sequence>
<dbReference type="InterPro" id="IPR008145">
    <property type="entry name" value="GK/Ca_channel_bsu"/>
</dbReference>
<comment type="function">
    <text evidence="9">Essential for recycling GMP and indirectly, cGMP.</text>
</comment>
<dbReference type="AlphaFoldDB" id="A0A2K1G400"/>
<dbReference type="PROSITE" id="PS50052">
    <property type="entry name" value="GUANYLATE_KINASE_2"/>
    <property type="match status" value="1"/>
</dbReference>
<evidence type="ECO:0000256" key="8">
    <source>
        <dbReference type="ARBA" id="ARBA00030128"/>
    </source>
</evidence>
<dbReference type="SMART" id="SM00072">
    <property type="entry name" value="GuKc"/>
    <property type="match status" value="1"/>
</dbReference>
<protein>
    <recommendedName>
        <fullName evidence="3 9">Guanylate kinase</fullName>
        <ecNumber evidence="2 9">2.7.4.8</ecNumber>
    </recommendedName>
    <alternativeName>
        <fullName evidence="8 9">GMP kinase</fullName>
    </alternativeName>
</protein>
<dbReference type="InterPro" id="IPR008144">
    <property type="entry name" value="Guanylate_kin-like_dom"/>
</dbReference>
<accession>A0A2K1G400</accession>
<dbReference type="Proteomes" id="UP000236268">
    <property type="component" value="Unassembled WGS sequence"/>
</dbReference>
<keyword evidence="5 9" id="KW-0547">Nucleotide-binding</keyword>
<keyword evidence="6 9" id="KW-0418">Kinase</keyword>
<dbReference type="InterPro" id="IPR017665">
    <property type="entry name" value="Guanylate_kinase"/>
</dbReference>
<evidence type="ECO:0000256" key="3">
    <source>
        <dbReference type="ARBA" id="ARBA00016296"/>
    </source>
</evidence>
<dbReference type="SUPFAM" id="SSF52540">
    <property type="entry name" value="P-loop containing nucleoside triphosphate hydrolases"/>
    <property type="match status" value="1"/>
</dbReference>
<organism evidence="11 12">
    <name type="scientific">Azospirillum argentinense</name>
    <dbReference type="NCBI Taxonomy" id="2970906"/>
    <lineage>
        <taxon>Bacteria</taxon>
        <taxon>Pseudomonadati</taxon>
        <taxon>Pseudomonadota</taxon>
        <taxon>Alphaproteobacteria</taxon>
        <taxon>Rhodospirillales</taxon>
        <taxon>Azospirillaceae</taxon>
        <taxon>Azospirillum</taxon>
    </lineage>
</organism>
<reference evidence="11 12" key="1">
    <citation type="submission" date="2018-01" db="EMBL/GenBank/DDBJ databases">
        <title>Whole genome sequence of Azospirillum brasilense REC3 isolated from strawberry roots.</title>
        <authorList>
            <person name="Fontana C.A."/>
            <person name="Salazar S.M."/>
            <person name="Bassi D."/>
            <person name="Puglisi E."/>
            <person name="Lovaisa N.C."/>
            <person name="Toffoli L.M."/>
            <person name="Pedraza R."/>
            <person name="Cocconcelli P.S."/>
        </authorList>
    </citation>
    <scope>NUCLEOTIDE SEQUENCE [LARGE SCALE GENOMIC DNA]</scope>
    <source>
        <strain evidence="11 12">REC3</strain>
        <plasmid evidence="11">p4unnamed</plasmid>
    </source>
</reference>
<comment type="similarity">
    <text evidence="1 9">Belongs to the guanylate kinase family.</text>
</comment>
<evidence type="ECO:0000256" key="4">
    <source>
        <dbReference type="ARBA" id="ARBA00022679"/>
    </source>
</evidence>
<dbReference type="RefSeq" id="WP_103039574.1">
    <property type="nucleotide sequence ID" value="NZ_POWG01000006.1"/>
</dbReference>
<dbReference type="PROSITE" id="PS00856">
    <property type="entry name" value="GUANYLATE_KINASE_1"/>
    <property type="match status" value="1"/>
</dbReference>
<evidence type="ECO:0000256" key="9">
    <source>
        <dbReference type="HAMAP-Rule" id="MF_00328"/>
    </source>
</evidence>
<geneLocation type="plasmid" evidence="11">
    <name>p4unnamed</name>
</geneLocation>
<keyword evidence="11" id="KW-0614">Plasmid</keyword>
<evidence type="ECO:0000259" key="10">
    <source>
        <dbReference type="PROSITE" id="PS50052"/>
    </source>
</evidence>
<keyword evidence="7 9" id="KW-0067">ATP-binding</keyword>
<dbReference type="NCBIfam" id="TIGR03263">
    <property type="entry name" value="guanyl_kin"/>
    <property type="match status" value="1"/>
</dbReference>
<dbReference type="CDD" id="cd00071">
    <property type="entry name" value="GMPK"/>
    <property type="match status" value="1"/>
</dbReference>
<dbReference type="FunFam" id="3.30.63.10:FF:000002">
    <property type="entry name" value="Guanylate kinase 1"/>
    <property type="match status" value="1"/>
</dbReference>
<dbReference type="Gene3D" id="3.30.63.10">
    <property type="entry name" value="Guanylate Kinase phosphate binding domain"/>
    <property type="match status" value="1"/>
</dbReference>
<proteinExistence type="inferred from homology"/>
<evidence type="ECO:0000256" key="6">
    <source>
        <dbReference type="ARBA" id="ARBA00022777"/>
    </source>
</evidence>
<evidence type="ECO:0000256" key="1">
    <source>
        <dbReference type="ARBA" id="ARBA00005790"/>
    </source>
</evidence>
<comment type="subcellular location">
    <subcellularLocation>
        <location evidence="9">Cytoplasm</location>
    </subcellularLocation>
</comment>